<name>A0AAE0G2F8_9CHLO</name>
<dbReference type="Proteomes" id="UP001190700">
    <property type="component" value="Unassembled WGS sequence"/>
</dbReference>
<comment type="caution">
    <text evidence="2">The sequence shown here is derived from an EMBL/GenBank/DDBJ whole genome shotgun (WGS) entry which is preliminary data.</text>
</comment>
<feature type="region of interest" description="Disordered" evidence="1">
    <location>
        <begin position="57"/>
        <end position="104"/>
    </location>
</feature>
<protein>
    <submittedName>
        <fullName evidence="2">Uncharacterized protein</fullName>
    </submittedName>
</protein>
<gene>
    <name evidence="2" type="ORF">CYMTET_21172</name>
</gene>
<sequence>MCVAARLGHEYRRDGPPLQASFDRPVRELDEHPTRTRLARKRRVRVRIVLVAERSQPERVEDGADGGNESSTSVEVLSEISFDEVETRKRKSAETTGDLIEISD</sequence>
<keyword evidence="3" id="KW-1185">Reference proteome</keyword>
<accession>A0AAE0G2F8</accession>
<organism evidence="2 3">
    <name type="scientific">Cymbomonas tetramitiformis</name>
    <dbReference type="NCBI Taxonomy" id="36881"/>
    <lineage>
        <taxon>Eukaryota</taxon>
        <taxon>Viridiplantae</taxon>
        <taxon>Chlorophyta</taxon>
        <taxon>Pyramimonadophyceae</taxon>
        <taxon>Pyramimonadales</taxon>
        <taxon>Pyramimonadaceae</taxon>
        <taxon>Cymbomonas</taxon>
    </lineage>
</organism>
<dbReference type="AlphaFoldDB" id="A0AAE0G2F8"/>
<evidence type="ECO:0000256" key="1">
    <source>
        <dbReference type="SAM" id="MobiDB-lite"/>
    </source>
</evidence>
<dbReference type="EMBL" id="LGRX02010397">
    <property type="protein sequence ID" value="KAK3270427.1"/>
    <property type="molecule type" value="Genomic_DNA"/>
</dbReference>
<evidence type="ECO:0000313" key="3">
    <source>
        <dbReference type="Proteomes" id="UP001190700"/>
    </source>
</evidence>
<evidence type="ECO:0000313" key="2">
    <source>
        <dbReference type="EMBL" id="KAK3270427.1"/>
    </source>
</evidence>
<reference evidence="2 3" key="1">
    <citation type="journal article" date="2015" name="Genome Biol. Evol.">
        <title>Comparative Genomics of a Bacterivorous Green Alga Reveals Evolutionary Causalities and Consequences of Phago-Mixotrophic Mode of Nutrition.</title>
        <authorList>
            <person name="Burns J.A."/>
            <person name="Paasch A."/>
            <person name="Narechania A."/>
            <person name="Kim E."/>
        </authorList>
    </citation>
    <scope>NUCLEOTIDE SEQUENCE [LARGE SCALE GENOMIC DNA]</scope>
    <source>
        <strain evidence="2 3">PLY_AMNH</strain>
    </source>
</reference>
<proteinExistence type="predicted"/>